<evidence type="ECO:0000256" key="3">
    <source>
        <dbReference type="SAM" id="MobiDB-lite"/>
    </source>
</evidence>
<dbReference type="Pfam" id="PF17862">
    <property type="entry name" value="AAA_lid_3"/>
    <property type="match status" value="1"/>
</dbReference>
<organism evidence="5">
    <name type="scientific">Arundo donax</name>
    <name type="common">Giant reed</name>
    <name type="synonym">Donax arundinaceus</name>
    <dbReference type="NCBI Taxonomy" id="35708"/>
    <lineage>
        <taxon>Eukaryota</taxon>
        <taxon>Viridiplantae</taxon>
        <taxon>Streptophyta</taxon>
        <taxon>Embryophyta</taxon>
        <taxon>Tracheophyta</taxon>
        <taxon>Spermatophyta</taxon>
        <taxon>Magnoliopsida</taxon>
        <taxon>Liliopsida</taxon>
        <taxon>Poales</taxon>
        <taxon>Poaceae</taxon>
        <taxon>PACMAD clade</taxon>
        <taxon>Arundinoideae</taxon>
        <taxon>Arundineae</taxon>
        <taxon>Arundo</taxon>
    </lineage>
</organism>
<dbReference type="PANTHER" id="PTHR45644">
    <property type="entry name" value="AAA ATPASE, PUTATIVE (AFU_ORTHOLOGUE AFUA_2G12920)-RELATED-RELATED"/>
    <property type="match status" value="1"/>
</dbReference>
<reference evidence="5" key="1">
    <citation type="submission" date="2014-09" db="EMBL/GenBank/DDBJ databases">
        <authorList>
            <person name="Magalhaes I.L.F."/>
            <person name="Oliveira U."/>
            <person name="Santos F.R."/>
            <person name="Vidigal T.H.D.A."/>
            <person name="Brescovit A.D."/>
            <person name="Santos A.J."/>
        </authorList>
    </citation>
    <scope>NUCLEOTIDE SEQUENCE</scope>
    <source>
        <tissue evidence="5">Shoot tissue taken approximately 20 cm above the soil surface</tissue>
    </source>
</reference>
<dbReference type="Gene3D" id="1.10.8.60">
    <property type="match status" value="1"/>
</dbReference>
<evidence type="ECO:0000259" key="4">
    <source>
        <dbReference type="Pfam" id="PF17862"/>
    </source>
</evidence>
<protein>
    <recommendedName>
        <fullName evidence="4">AAA ATPase AAA+ lid domain-containing protein</fullName>
    </recommendedName>
</protein>
<feature type="region of interest" description="Disordered" evidence="3">
    <location>
        <begin position="28"/>
        <end position="53"/>
    </location>
</feature>
<dbReference type="EMBL" id="GBRH01195796">
    <property type="protein sequence ID" value="JAE02100.1"/>
    <property type="molecule type" value="Transcribed_RNA"/>
</dbReference>
<evidence type="ECO:0000256" key="1">
    <source>
        <dbReference type="ARBA" id="ARBA00022741"/>
    </source>
</evidence>
<keyword evidence="2" id="KW-0067">ATP-binding</keyword>
<reference evidence="5" key="2">
    <citation type="journal article" date="2015" name="Data Brief">
        <title>Shoot transcriptome of the giant reed, Arundo donax.</title>
        <authorList>
            <person name="Barrero R.A."/>
            <person name="Guerrero F.D."/>
            <person name="Moolhuijzen P."/>
            <person name="Goolsby J.A."/>
            <person name="Tidwell J."/>
            <person name="Bellgard S.E."/>
            <person name="Bellgard M.I."/>
        </authorList>
    </citation>
    <scope>NUCLEOTIDE SEQUENCE</scope>
    <source>
        <tissue evidence="5">Shoot tissue taken approximately 20 cm above the soil surface</tissue>
    </source>
</reference>
<dbReference type="GO" id="GO:0005524">
    <property type="term" value="F:ATP binding"/>
    <property type="evidence" value="ECO:0007669"/>
    <property type="project" value="UniProtKB-KW"/>
</dbReference>
<feature type="compositionally biased region" description="Basic and acidic residues" evidence="3">
    <location>
        <begin position="28"/>
        <end position="41"/>
    </location>
</feature>
<keyword evidence="1" id="KW-0547">Nucleotide-binding</keyword>
<accession>A0A0A9EN35</accession>
<dbReference type="GO" id="GO:0005741">
    <property type="term" value="C:mitochondrial outer membrane"/>
    <property type="evidence" value="ECO:0007669"/>
    <property type="project" value="TreeGrafter"/>
</dbReference>
<dbReference type="PANTHER" id="PTHR45644:SF73">
    <property type="entry name" value="AAA-TYPE ATPASE FAMILY PROTEIN"/>
    <property type="match status" value="1"/>
</dbReference>
<dbReference type="InterPro" id="IPR051701">
    <property type="entry name" value="Mito_OM_Translocase_MSP1"/>
</dbReference>
<evidence type="ECO:0000256" key="2">
    <source>
        <dbReference type="ARBA" id="ARBA00022840"/>
    </source>
</evidence>
<proteinExistence type="predicted"/>
<dbReference type="InterPro" id="IPR041569">
    <property type="entry name" value="AAA_lid_3"/>
</dbReference>
<evidence type="ECO:0000313" key="5">
    <source>
        <dbReference type="EMBL" id="JAE02100.1"/>
    </source>
</evidence>
<name>A0A0A9EN35_ARUDO</name>
<dbReference type="AlphaFoldDB" id="A0A0A9EN35"/>
<sequence length="103" mass="11390">MTDGYSGNDLKILCVAAAQYPIREVMEKERKEKSLAREKGGPEPPPCGSKDVSPLAMADLKLAHGQVGASSSPDSTNMNELVKWNNQYGEGRLRRKETLTYFM</sequence>
<feature type="domain" description="AAA ATPase AAA+ lid" evidence="4">
    <location>
        <begin position="1"/>
        <end position="29"/>
    </location>
</feature>